<evidence type="ECO:0000313" key="2">
    <source>
        <dbReference type="EMBL" id="VAW88376.1"/>
    </source>
</evidence>
<dbReference type="PANTHER" id="PTHR12147:SF26">
    <property type="entry name" value="PEPTIDASE M28 DOMAIN-CONTAINING PROTEIN"/>
    <property type="match status" value="1"/>
</dbReference>
<dbReference type="Pfam" id="PF13180">
    <property type="entry name" value="PDZ_2"/>
    <property type="match status" value="1"/>
</dbReference>
<dbReference type="InterPro" id="IPR014782">
    <property type="entry name" value="Peptidase_M1_dom"/>
</dbReference>
<dbReference type="InterPro" id="IPR027268">
    <property type="entry name" value="Peptidase_M4/M1_CTD_sf"/>
</dbReference>
<evidence type="ECO:0000259" key="1">
    <source>
        <dbReference type="PROSITE" id="PS50106"/>
    </source>
</evidence>
<dbReference type="InterPro" id="IPR001478">
    <property type="entry name" value="PDZ"/>
</dbReference>
<dbReference type="GO" id="GO:0008270">
    <property type="term" value="F:zinc ion binding"/>
    <property type="evidence" value="ECO:0007669"/>
    <property type="project" value="InterPro"/>
</dbReference>
<dbReference type="Gene3D" id="2.30.42.10">
    <property type="match status" value="1"/>
</dbReference>
<accession>A0A3B1A653</accession>
<dbReference type="Gene3D" id="1.10.390.10">
    <property type="entry name" value="Neutral Protease Domain 2"/>
    <property type="match status" value="1"/>
</dbReference>
<dbReference type="EMBL" id="UOFQ01000094">
    <property type="protein sequence ID" value="VAW88376.1"/>
    <property type="molecule type" value="Genomic_DNA"/>
</dbReference>
<organism evidence="2">
    <name type="scientific">hydrothermal vent metagenome</name>
    <dbReference type="NCBI Taxonomy" id="652676"/>
    <lineage>
        <taxon>unclassified sequences</taxon>
        <taxon>metagenomes</taxon>
        <taxon>ecological metagenomes</taxon>
    </lineage>
</organism>
<dbReference type="GO" id="GO:0008235">
    <property type="term" value="F:metalloexopeptidase activity"/>
    <property type="evidence" value="ECO:0007669"/>
    <property type="project" value="InterPro"/>
</dbReference>
<protein>
    <submittedName>
        <fullName evidence="2">PDZ domain</fullName>
    </submittedName>
</protein>
<dbReference type="InterPro" id="IPR007484">
    <property type="entry name" value="Peptidase_M28"/>
</dbReference>
<dbReference type="PROSITE" id="PS50106">
    <property type="entry name" value="PDZ"/>
    <property type="match status" value="1"/>
</dbReference>
<dbReference type="SUPFAM" id="SSF55486">
    <property type="entry name" value="Metalloproteases ('zincins'), catalytic domain"/>
    <property type="match status" value="1"/>
</dbReference>
<sequence length="1113" mass="122982">MLITCVFTSTAHPNSDTARTIHHALNITLEPTTSIITAQDTITLPDSLASQPYFEFLLHAGLNPQSTTHTIATIATPSDSIQHLYRVKLRADNQPITLKYSGVINHPLSAAGEQYARGFKETPGLIDKEGIFLAGSTLWYPVVPEQLVSFKLAISLPEGWSAISQGSRIPVLPEALPGWTKVIWEEKQPQDDIFIIANRYHEYSQSTGAVEAMAFLRDADETLAQKYLDTTAQYLAMYNKLLGPYPYQKFAMVENFWDSGYGMPSFTLLGPRVIRFPFILHSSYPHEILHNWWGNGVFVDYDKGNWAEGLTTYLADHLIAEQRGRAINYRRDVLQRYSDFVTDGRDFPLSEFRSRHSAATEAVGYGKTLMLFHMLRQQLGNRDFVRALATLYRKHRFTITGFQDVEAIFSQVSEQDLAPFFEQWVERAGAPSLKLDNATSSKEGMHYHLNASLIQQQKGIPFTLQIPVMIYLEGQSEPHIEMVDMASAQADMSLTFEARPLRIEVDPMFDLFRRLDDREIPSALSQGFGAERVLMLLPSKANNKLLSEYRNMAMAWAGNQPGDWQVKLDSEIKSLPSDRAVWVLGWNNLFSSTVKAALKEQRVSLDGTTLTLNKQSLPIANHSAMLTARHPDNSAATLVWLATSRAAAVPALARKLPHYRKYSYLAFEGDEGNNVAKGQWRVLNSPMSLDFEYKDKPNRDNLKLTPAPALAQLPPVFSEKRMMQDVSFLASEAMQGRGLGTPELDRAADYIANEFKKMGLQPGGDNNSFFQRWSEDVGAPLGNTQLTNVIAVLPGSNPQLAGESLVISAHYDHLGLGWPDVHRGDEGKAHLGADDNASGVAVMLELARQVSKKWKPGRSIVFVAFTAEEAGLRGSQHYTHAVSALPAHKAIAVLNLDTVGRVGAGPVTIFGTQSARELVHVIRGAGFVTGIQTQSITQNNKSGELGFSDQKSFYDIGVPGVQFFGSVHSDFHRPTDTIELIDSSGMVKVAAILKETAEYLANTPEGLSVALPKAAPQKRSQRTRQGRRVSIGTIPDFAFDGDGVRISGTSPDSPAEKAGLKDGDILTNINGKAIADLAAYAKELRSLKAGESITLQYQRNSEPHQVKITVIAR</sequence>
<dbReference type="Pfam" id="PF04389">
    <property type="entry name" value="Peptidase_M28"/>
    <property type="match status" value="1"/>
</dbReference>
<reference evidence="2" key="1">
    <citation type="submission" date="2018-06" db="EMBL/GenBank/DDBJ databases">
        <authorList>
            <person name="Zhirakovskaya E."/>
        </authorList>
    </citation>
    <scope>NUCLEOTIDE SEQUENCE</scope>
</reference>
<dbReference type="AlphaFoldDB" id="A0A3B1A653"/>
<name>A0A3B1A653_9ZZZZ</name>
<dbReference type="SUPFAM" id="SSF53187">
    <property type="entry name" value="Zn-dependent exopeptidases"/>
    <property type="match status" value="1"/>
</dbReference>
<dbReference type="SMART" id="SM00228">
    <property type="entry name" value="PDZ"/>
    <property type="match status" value="1"/>
</dbReference>
<feature type="domain" description="PDZ" evidence="1">
    <location>
        <begin position="1008"/>
        <end position="1101"/>
    </location>
</feature>
<dbReference type="SUPFAM" id="SSF50156">
    <property type="entry name" value="PDZ domain-like"/>
    <property type="match status" value="1"/>
</dbReference>
<dbReference type="Gene3D" id="3.40.630.10">
    <property type="entry name" value="Zn peptidases"/>
    <property type="match status" value="1"/>
</dbReference>
<dbReference type="Pfam" id="PF01433">
    <property type="entry name" value="Peptidase_M1"/>
    <property type="match status" value="1"/>
</dbReference>
<dbReference type="InterPro" id="IPR045175">
    <property type="entry name" value="M28_fam"/>
</dbReference>
<proteinExistence type="predicted"/>
<dbReference type="PANTHER" id="PTHR12147">
    <property type="entry name" value="METALLOPEPTIDASE M28 FAMILY MEMBER"/>
    <property type="match status" value="1"/>
</dbReference>
<dbReference type="InterPro" id="IPR036034">
    <property type="entry name" value="PDZ_sf"/>
</dbReference>
<gene>
    <name evidence="2" type="ORF">MNBD_GAMMA17-1321</name>
</gene>
<dbReference type="GO" id="GO:0006508">
    <property type="term" value="P:proteolysis"/>
    <property type="evidence" value="ECO:0007669"/>
    <property type="project" value="InterPro"/>
</dbReference>